<name>A0A6A7C740_9PEZI</name>
<sequence>MALRFADYENEIRVLQAQLRQAQRRNAAAEQDGTSDPPPAPERKLSRFGSLMHVRKTLPSQTQAPTSREKELEAALLKEQNARIAAEQRVKTADAEIEELSQSLFQEANEMVAEERRKNAMLLQRIEALERPPMSNRDDAISSLRSENLRLHERLQAMEHREADRRRRLDKLESAFTRIERVKSILLPR</sequence>
<keyword evidence="1" id="KW-0175">Coiled coil</keyword>
<feature type="region of interest" description="Disordered" evidence="2">
    <location>
        <begin position="20"/>
        <end position="50"/>
    </location>
</feature>
<proteinExistence type="predicted"/>
<dbReference type="InterPro" id="IPR009449">
    <property type="entry name" value="Sec2_N"/>
</dbReference>
<dbReference type="SUPFAM" id="SSF144284">
    <property type="entry name" value="Sec2 N-terminal region"/>
    <property type="match status" value="1"/>
</dbReference>
<gene>
    <name evidence="4" type="ORF">K470DRAFT_142283</name>
</gene>
<reference evidence="4" key="1">
    <citation type="journal article" date="2020" name="Stud. Mycol.">
        <title>101 Dothideomycetes genomes: a test case for predicting lifestyles and emergence of pathogens.</title>
        <authorList>
            <person name="Haridas S."/>
            <person name="Albert R."/>
            <person name="Binder M."/>
            <person name="Bloem J."/>
            <person name="Labutti K."/>
            <person name="Salamov A."/>
            <person name="Andreopoulos B."/>
            <person name="Baker S."/>
            <person name="Barry K."/>
            <person name="Bills G."/>
            <person name="Bluhm B."/>
            <person name="Cannon C."/>
            <person name="Castanera R."/>
            <person name="Culley D."/>
            <person name="Daum C."/>
            <person name="Ezra D."/>
            <person name="Gonzalez J."/>
            <person name="Henrissat B."/>
            <person name="Kuo A."/>
            <person name="Liang C."/>
            <person name="Lipzen A."/>
            <person name="Lutzoni F."/>
            <person name="Magnuson J."/>
            <person name="Mondo S."/>
            <person name="Nolan M."/>
            <person name="Ohm R."/>
            <person name="Pangilinan J."/>
            <person name="Park H.-J."/>
            <person name="Ramirez L."/>
            <person name="Alfaro M."/>
            <person name="Sun H."/>
            <person name="Tritt A."/>
            <person name="Yoshinaga Y."/>
            <person name="Zwiers L.-H."/>
            <person name="Turgeon B."/>
            <person name="Goodwin S."/>
            <person name="Spatafora J."/>
            <person name="Crous P."/>
            <person name="Grigoriev I."/>
        </authorList>
    </citation>
    <scope>NUCLEOTIDE SEQUENCE</scope>
    <source>
        <strain evidence="4">CBS 480.64</strain>
    </source>
</reference>
<evidence type="ECO:0000256" key="2">
    <source>
        <dbReference type="SAM" id="MobiDB-lite"/>
    </source>
</evidence>
<evidence type="ECO:0000259" key="3">
    <source>
        <dbReference type="Pfam" id="PF06428"/>
    </source>
</evidence>
<dbReference type="Proteomes" id="UP000799421">
    <property type="component" value="Unassembled WGS sequence"/>
</dbReference>
<dbReference type="AlphaFoldDB" id="A0A6A7C740"/>
<protein>
    <recommendedName>
        <fullName evidence="3">GDP/GTP exchange factor Sec2 N-terminal domain-containing protein</fullName>
    </recommendedName>
</protein>
<evidence type="ECO:0000313" key="4">
    <source>
        <dbReference type="EMBL" id="KAF2863203.1"/>
    </source>
</evidence>
<evidence type="ECO:0000313" key="5">
    <source>
        <dbReference type="Proteomes" id="UP000799421"/>
    </source>
</evidence>
<feature type="domain" description="GDP/GTP exchange factor Sec2 N-terminal" evidence="3">
    <location>
        <begin position="61"/>
        <end position="144"/>
    </location>
</feature>
<dbReference type="Pfam" id="PF06428">
    <property type="entry name" value="Sec2p"/>
    <property type="match status" value="1"/>
</dbReference>
<dbReference type="Gene3D" id="6.10.140.910">
    <property type="match status" value="1"/>
</dbReference>
<dbReference type="OrthoDB" id="5560525at2759"/>
<keyword evidence="5" id="KW-1185">Reference proteome</keyword>
<organism evidence="4 5">
    <name type="scientific">Piedraia hortae CBS 480.64</name>
    <dbReference type="NCBI Taxonomy" id="1314780"/>
    <lineage>
        <taxon>Eukaryota</taxon>
        <taxon>Fungi</taxon>
        <taxon>Dikarya</taxon>
        <taxon>Ascomycota</taxon>
        <taxon>Pezizomycotina</taxon>
        <taxon>Dothideomycetes</taxon>
        <taxon>Dothideomycetidae</taxon>
        <taxon>Capnodiales</taxon>
        <taxon>Piedraiaceae</taxon>
        <taxon>Piedraia</taxon>
    </lineage>
</organism>
<accession>A0A6A7C740</accession>
<evidence type="ECO:0000256" key="1">
    <source>
        <dbReference type="SAM" id="Coils"/>
    </source>
</evidence>
<dbReference type="EMBL" id="MU005962">
    <property type="protein sequence ID" value="KAF2863203.1"/>
    <property type="molecule type" value="Genomic_DNA"/>
</dbReference>
<feature type="coiled-coil region" evidence="1">
    <location>
        <begin position="69"/>
        <end position="175"/>
    </location>
</feature>
<feature type="compositionally biased region" description="Low complexity" evidence="2">
    <location>
        <begin position="20"/>
        <end position="31"/>
    </location>
</feature>